<gene>
    <name evidence="2" type="ORF">M5K25_009109</name>
</gene>
<reference evidence="2 3" key="1">
    <citation type="journal article" date="2024" name="Plant Biotechnol. J.">
        <title>Dendrobium thyrsiflorum genome and its molecular insights into genes involved in important horticultural traits.</title>
        <authorList>
            <person name="Chen B."/>
            <person name="Wang J.Y."/>
            <person name="Zheng P.J."/>
            <person name="Li K.L."/>
            <person name="Liang Y.M."/>
            <person name="Chen X.F."/>
            <person name="Zhang C."/>
            <person name="Zhao X."/>
            <person name="He X."/>
            <person name="Zhang G.Q."/>
            <person name="Liu Z.J."/>
            <person name="Xu Q."/>
        </authorList>
    </citation>
    <scope>NUCLEOTIDE SEQUENCE [LARGE SCALE GENOMIC DNA]</scope>
    <source>
        <strain evidence="2">GZMU011</strain>
    </source>
</reference>
<keyword evidence="3" id="KW-1185">Reference proteome</keyword>
<dbReference type="Proteomes" id="UP001552299">
    <property type="component" value="Unassembled WGS sequence"/>
</dbReference>
<feature type="compositionally biased region" description="Basic and acidic residues" evidence="1">
    <location>
        <begin position="544"/>
        <end position="553"/>
    </location>
</feature>
<feature type="region of interest" description="Disordered" evidence="1">
    <location>
        <begin position="518"/>
        <end position="567"/>
    </location>
</feature>
<comment type="caution">
    <text evidence="2">The sequence shown here is derived from an EMBL/GenBank/DDBJ whole genome shotgun (WGS) entry which is preliminary data.</text>
</comment>
<feature type="region of interest" description="Disordered" evidence="1">
    <location>
        <begin position="588"/>
        <end position="622"/>
    </location>
</feature>
<feature type="region of interest" description="Disordered" evidence="1">
    <location>
        <begin position="444"/>
        <end position="477"/>
    </location>
</feature>
<name>A0ABD0V4Q6_DENTH</name>
<evidence type="ECO:0000313" key="3">
    <source>
        <dbReference type="Proteomes" id="UP001552299"/>
    </source>
</evidence>
<evidence type="ECO:0000313" key="2">
    <source>
        <dbReference type="EMBL" id="KAL0920009.1"/>
    </source>
</evidence>
<evidence type="ECO:0000256" key="1">
    <source>
        <dbReference type="SAM" id="MobiDB-lite"/>
    </source>
</evidence>
<accession>A0ABD0V4Q6</accession>
<proteinExistence type="predicted"/>
<dbReference type="AlphaFoldDB" id="A0ABD0V4Q6"/>
<organism evidence="2 3">
    <name type="scientific">Dendrobium thyrsiflorum</name>
    <name type="common">Pinecone-like raceme dendrobium</name>
    <name type="synonym">Orchid</name>
    <dbReference type="NCBI Taxonomy" id="117978"/>
    <lineage>
        <taxon>Eukaryota</taxon>
        <taxon>Viridiplantae</taxon>
        <taxon>Streptophyta</taxon>
        <taxon>Embryophyta</taxon>
        <taxon>Tracheophyta</taxon>
        <taxon>Spermatophyta</taxon>
        <taxon>Magnoliopsida</taxon>
        <taxon>Liliopsida</taxon>
        <taxon>Asparagales</taxon>
        <taxon>Orchidaceae</taxon>
        <taxon>Epidendroideae</taxon>
        <taxon>Malaxideae</taxon>
        <taxon>Dendrobiinae</taxon>
        <taxon>Dendrobium</taxon>
    </lineage>
</organism>
<protein>
    <submittedName>
        <fullName evidence="2">Uncharacterized protein</fullName>
    </submittedName>
</protein>
<sequence length="722" mass="79730">MEEPKKRTLTAGELRRCSGSNFTAGELPSLVPIRQIGNVVEQSEAEQQHSISPCVIARQTPFRGYFCTMNPRPLLATASFCRSGRGCLLYQMLRQKQSCRLEVGMLICFRNILRIPLVLNLGSLVETLFFGGCGNSLPLLNCTCATSSDSNLFEAVFSSESAIVASRDSPVDSESSCRFTCSICDAMSGSVSSSLGKYKSSSELDVNALSPVPIACLGRSPPSEKARESFGSSAYHSKGIPVKPLTNCRNNKASLPPASASKLAYPSAGPFRRWILGYEVQVSRPDVLPAELVVVLPFFQLPQQMITFLWEGSNSLSGQGGCVSSHHKYFASVNNPLCSNGFRLGQSFKHRSSSLRNIPCSGLRCWQIRTRHSSPCSNCRKIKASKLDGSSSTTSVDDSICQLDSGSSSQMDGNRGVLLIHSAQVKEWEVSNCVGTAPVSHPTALEKSAYRRSAGPSRKPKKRLLDHPLRQKHRDTLPPTTLIKTCISGRFVALQESKMGTQSFRIYGIWPKEAANRRKLPSQLAAPVASSDQTRKERRPKGRGRTETEEPKKRTLTAGELRRCSGSNFTAGELPSLVPIRKIENVVERSEAEQQRRSQRKRSIGRRLPPQHASSRRWSRSNRAGLSHQMLAYCKQQEQISDAIPEHQYPSLCSNAPGVTVPRHLALGWRGENECALWRQAMPPLRSAMAQMKRFWKNLEIFKEHNGTRELNAMALSQISGF</sequence>
<dbReference type="EMBL" id="JANQDX010000008">
    <property type="protein sequence ID" value="KAL0920009.1"/>
    <property type="molecule type" value="Genomic_DNA"/>
</dbReference>